<dbReference type="Proteomes" id="UP000887013">
    <property type="component" value="Unassembled WGS sequence"/>
</dbReference>
<protein>
    <submittedName>
        <fullName evidence="1">Uncharacterized protein</fullName>
    </submittedName>
</protein>
<dbReference type="EMBL" id="BMAW01003116">
    <property type="protein sequence ID" value="GFS81913.1"/>
    <property type="molecule type" value="Genomic_DNA"/>
</dbReference>
<name>A0A8X6MWY6_NEPPI</name>
<sequence length="93" mass="10390">MRCRHSIIYLNPSIHPPSPIPLDHPLKIIRRQAKYSGERSIRHSHISGWLVSMGTARYPPGTLDNGAIQFSQCKCDICCCNELLLTCICVISG</sequence>
<comment type="caution">
    <text evidence="1">The sequence shown here is derived from an EMBL/GenBank/DDBJ whole genome shotgun (WGS) entry which is preliminary data.</text>
</comment>
<reference evidence="1" key="1">
    <citation type="submission" date="2020-08" db="EMBL/GenBank/DDBJ databases">
        <title>Multicomponent nature underlies the extraordinary mechanical properties of spider dragline silk.</title>
        <authorList>
            <person name="Kono N."/>
            <person name="Nakamura H."/>
            <person name="Mori M."/>
            <person name="Yoshida Y."/>
            <person name="Ohtoshi R."/>
            <person name="Malay A.D."/>
            <person name="Moran D.A.P."/>
            <person name="Tomita M."/>
            <person name="Numata K."/>
            <person name="Arakawa K."/>
        </authorList>
    </citation>
    <scope>NUCLEOTIDE SEQUENCE</scope>
</reference>
<organism evidence="1 2">
    <name type="scientific">Nephila pilipes</name>
    <name type="common">Giant wood spider</name>
    <name type="synonym">Nephila maculata</name>
    <dbReference type="NCBI Taxonomy" id="299642"/>
    <lineage>
        <taxon>Eukaryota</taxon>
        <taxon>Metazoa</taxon>
        <taxon>Ecdysozoa</taxon>
        <taxon>Arthropoda</taxon>
        <taxon>Chelicerata</taxon>
        <taxon>Arachnida</taxon>
        <taxon>Araneae</taxon>
        <taxon>Araneomorphae</taxon>
        <taxon>Entelegynae</taxon>
        <taxon>Araneoidea</taxon>
        <taxon>Nephilidae</taxon>
        <taxon>Nephila</taxon>
    </lineage>
</organism>
<accession>A0A8X6MWY6</accession>
<evidence type="ECO:0000313" key="2">
    <source>
        <dbReference type="Proteomes" id="UP000887013"/>
    </source>
</evidence>
<gene>
    <name evidence="1" type="ORF">NPIL_191351</name>
</gene>
<proteinExistence type="predicted"/>
<dbReference type="AlphaFoldDB" id="A0A8X6MWY6"/>
<keyword evidence="2" id="KW-1185">Reference proteome</keyword>
<evidence type="ECO:0000313" key="1">
    <source>
        <dbReference type="EMBL" id="GFS81913.1"/>
    </source>
</evidence>